<evidence type="ECO:0000256" key="1">
    <source>
        <dbReference type="ARBA" id="ARBA00022700"/>
    </source>
</evidence>
<dbReference type="PROSITE" id="PS50132">
    <property type="entry name" value="RGS"/>
    <property type="match status" value="1"/>
</dbReference>
<dbReference type="InterPro" id="IPR040759">
    <property type="entry name" value="RGS_DHEX"/>
</dbReference>
<dbReference type="InterPro" id="IPR044926">
    <property type="entry name" value="RGS_subdomain_2"/>
</dbReference>
<evidence type="ECO:0000313" key="6">
    <source>
        <dbReference type="EMBL" id="CAI8049644.1"/>
    </source>
</evidence>
<dbReference type="InterPro" id="IPR036390">
    <property type="entry name" value="WH_DNA-bd_sf"/>
</dbReference>
<dbReference type="InterPro" id="IPR036388">
    <property type="entry name" value="WH-like_DNA-bd_sf"/>
</dbReference>
<comment type="caution">
    <text evidence="6">The sequence shown here is derived from an EMBL/GenBank/DDBJ whole genome shotgun (WGS) entry which is preliminary data.</text>
</comment>
<dbReference type="InterPro" id="IPR047017">
    <property type="entry name" value="RGS6/7/9/11_DHEX_sf"/>
</dbReference>
<dbReference type="GO" id="GO:0005096">
    <property type="term" value="F:GTPase activator activity"/>
    <property type="evidence" value="ECO:0007669"/>
    <property type="project" value="TreeGrafter"/>
</dbReference>
<dbReference type="InterPro" id="IPR016137">
    <property type="entry name" value="RGS"/>
</dbReference>
<dbReference type="SUPFAM" id="SSF48670">
    <property type="entry name" value="Transducin (heterotrimeric G protein), gamma chain"/>
    <property type="match status" value="1"/>
</dbReference>
<dbReference type="Gene3D" id="4.10.260.10">
    <property type="entry name" value="Transducin (heterotrimeric G protein), gamma chain"/>
    <property type="match status" value="1"/>
</dbReference>
<dbReference type="Pfam" id="PF18148">
    <property type="entry name" value="RGS_DHEX"/>
    <property type="match status" value="1"/>
</dbReference>
<dbReference type="SMART" id="SM00315">
    <property type="entry name" value="RGS"/>
    <property type="match status" value="1"/>
</dbReference>
<dbReference type="Pfam" id="PF00631">
    <property type="entry name" value="G-gamma"/>
    <property type="match status" value="1"/>
</dbReference>
<dbReference type="InterPro" id="IPR000591">
    <property type="entry name" value="DEP_dom"/>
</dbReference>
<dbReference type="Gene3D" id="1.10.10.10">
    <property type="entry name" value="Winged helix-like DNA-binding domain superfamily/Winged helix DNA-binding domain"/>
    <property type="match status" value="1"/>
</dbReference>
<dbReference type="SUPFAM" id="SSF46785">
    <property type="entry name" value="Winged helix' DNA-binding domain"/>
    <property type="match status" value="1"/>
</dbReference>
<feature type="domain" description="RGS" evidence="4">
    <location>
        <begin position="345"/>
        <end position="458"/>
    </location>
</feature>
<accession>A0AA35X9W4</accession>
<feature type="chain" id="PRO_5041326109" evidence="2">
    <location>
        <begin position="36"/>
        <end position="495"/>
    </location>
</feature>
<gene>
    <name evidence="6" type="ORF">GBAR_LOCUS27333</name>
</gene>
<reference evidence="6" key="1">
    <citation type="submission" date="2023-03" db="EMBL/GenBank/DDBJ databases">
        <authorList>
            <person name="Steffen K."/>
            <person name="Cardenas P."/>
        </authorList>
    </citation>
    <scope>NUCLEOTIDE SEQUENCE</scope>
</reference>
<dbReference type="SMART" id="SM00049">
    <property type="entry name" value="DEP"/>
    <property type="match status" value="1"/>
</dbReference>
<dbReference type="GO" id="GO:0008277">
    <property type="term" value="P:regulation of G protein-coupled receptor signaling pathway"/>
    <property type="evidence" value="ECO:0007669"/>
    <property type="project" value="InterPro"/>
</dbReference>
<dbReference type="PROSITE" id="PS50058">
    <property type="entry name" value="G_PROTEIN_GAMMA"/>
    <property type="match status" value="1"/>
</dbReference>
<dbReference type="SMART" id="SM00224">
    <property type="entry name" value="GGL"/>
    <property type="match status" value="1"/>
</dbReference>
<dbReference type="PRINTS" id="PR01301">
    <property type="entry name" value="RGSPROTEIN"/>
</dbReference>
<feature type="domain" description="DEP" evidence="5">
    <location>
        <begin position="72"/>
        <end position="146"/>
    </location>
</feature>
<dbReference type="PROSITE" id="PS50186">
    <property type="entry name" value="DEP"/>
    <property type="match status" value="1"/>
</dbReference>
<name>A0AA35X9W4_GEOBA</name>
<organism evidence="6 7">
    <name type="scientific">Geodia barretti</name>
    <name type="common">Barrett's horny sponge</name>
    <dbReference type="NCBI Taxonomy" id="519541"/>
    <lineage>
        <taxon>Eukaryota</taxon>
        <taxon>Metazoa</taxon>
        <taxon>Porifera</taxon>
        <taxon>Demospongiae</taxon>
        <taxon>Heteroscleromorpha</taxon>
        <taxon>Tetractinellida</taxon>
        <taxon>Astrophorina</taxon>
        <taxon>Geodiidae</taxon>
        <taxon>Geodia</taxon>
    </lineage>
</organism>
<feature type="domain" description="G protein gamma" evidence="3">
    <location>
        <begin position="259"/>
        <end position="347"/>
    </location>
</feature>
<dbReference type="SUPFAM" id="SSF48097">
    <property type="entry name" value="Regulator of G-protein signaling, RGS"/>
    <property type="match status" value="1"/>
</dbReference>
<dbReference type="GO" id="GO:0009968">
    <property type="term" value="P:negative regulation of signal transduction"/>
    <property type="evidence" value="ECO:0007669"/>
    <property type="project" value="UniProtKB-KW"/>
</dbReference>
<dbReference type="GO" id="GO:0005737">
    <property type="term" value="C:cytoplasm"/>
    <property type="evidence" value="ECO:0007669"/>
    <property type="project" value="TreeGrafter"/>
</dbReference>
<dbReference type="CDD" id="cd04450">
    <property type="entry name" value="DEP_RGS7-like"/>
    <property type="match status" value="1"/>
</dbReference>
<evidence type="ECO:0000313" key="7">
    <source>
        <dbReference type="Proteomes" id="UP001174909"/>
    </source>
</evidence>
<dbReference type="InterPro" id="IPR047016">
    <property type="entry name" value="RGS6/7/9/11"/>
</dbReference>
<dbReference type="AlphaFoldDB" id="A0AA35X9W4"/>
<evidence type="ECO:0000259" key="4">
    <source>
        <dbReference type="PROSITE" id="PS50132"/>
    </source>
</evidence>
<keyword evidence="7" id="KW-1185">Reference proteome</keyword>
<dbReference type="InterPro" id="IPR036284">
    <property type="entry name" value="GGL_sf"/>
</dbReference>
<dbReference type="Pfam" id="PF00615">
    <property type="entry name" value="RGS"/>
    <property type="match status" value="1"/>
</dbReference>
<sequence>MSSRQQQKMTPEHGLSMLPLLSPLLLSTAAPSAAAMSRHAPSERAAHSPAPPGGTPMLYSKMQAIAQRMLHSEQGVPIKSYKRRLISAIPSAFTGSDLVVWLMSNLNLDSKEAVHFGRMMVAHGYFFSVEGSVALRDDGTLFRFQTPYYWPSQNPVTTDFEYGVYLVKQVLRSKNKIRLLDYELTNLHKMKPKLANAWRDVTNKAEEAVKIYREQKRVARAIMNSQEEAFWRLHRPAPNESCVGESLLTRHFCQRPSWHQQAVTEGVLRAEVRFLRRYSVLPRVHISIAVESLIGHCCKYREFDPMLTPVSPSNPWISGDETLWDVERSLMDTPNEWQLRRWACSFSDLLNDVTGRYHFEKFCKKQFCSENIKFWQTGRDLRSIPLSAVEGSVKLIYDEFLQRGASREVNVSAKVQEEVEKDLKSPSRYSFTAAQEQIYQLMQNDIYPRFVKSSPVHRHGEGSKQHYLTGKKQYTVATEGYWDGSSENKGTDSVT</sequence>
<keyword evidence="2" id="KW-0732">Signal</keyword>
<dbReference type="Pfam" id="PF00610">
    <property type="entry name" value="DEP"/>
    <property type="match status" value="1"/>
</dbReference>
<dbReference type="SMART" id="SM01224">
    <property type="entry name" value="G_gamma"/>
    <property type="match status" value="1"/>
</dbReference>
<dbReference type="EMBL" id="CASHTH010003806">
    <property type="protein sequence ID" value="CAI8049644.1"/>
    <property type="molecule type" value="Genomic_DNA"/>
</dbReference>
<dbReference type="InterPro" id="IPR036305">
    <property type="entry name" value="RGS_sf"/>
</dbReference>
<dbReference type="GO" id="GO:0005886">
    <property type="term" value="C:plasma membrane"/>
    <property type="evidence" value="ECO:0007669"/>
    <property type="project" value="TreeGrafter"/>
</dbReference>
<dbReference type="Gene3D" id="1.10.1240.60">
    <property type="match status" value="1"/>
</dbReference>
<dbReference type="GO" id="GO:0035556">
    <property type="term" value="P:intracellular signal transduction"/>
    <property type="evidence" value="ECO:0007669"/>
    <property type="project" value="InterPro"/>
</dbReference>
<dbReference type="PANTHER" id="PTHR45746">
    <property type="entry name" value="LP21163P"/>
    <property type="match status" value="1"/>
</dbReference>
<dbReference type="PANTHER" id="PTHR45746:SF5">
    <property type="entry name" value="REGULATOR OF G-PROTEIN SIGNALING 7"/>
    <property type="match status" value="1"/>
</dbReference>
<dbReference type="GO" id="GO:0007186">
    <property type="term" value="P:G protein-coupled receptor signaling pathway"/>
    <property type="evidence" value="ECO:0007669"/>
    <property type="project" value="InterPro"/>
</dbReference>
<dbReference type="InterPro" id="IPR015898">
    <property type="entry name" value="G-protein_gamma-like_dom"/>
</dbReference>
<proteinExistence type="predicted"/>
<evidence type="ECO:0000259" key="5">
    <source>
        <dbReference type="PROSITE" id="PS50186"/>
    </source>
</evidence>
<evidence type="ECO:0000259" key="3">
    <source>
        <dbReference type="PROSITE" id="PS50058"/>
    </source>
</evidence>
<evidence type="ECO:0000256" key="2">
    <source>
        <dbReference type="SAM" id="SignalP"/>
    </source>
</evidence>
<dbReference type="Gene3D" id="1.10.167.10">
    <property type="entry name" value="Regulator of G-protein Signalling 4, domain 2"/>
    <property type="match status" value="1"/>
</dbReference>
<dbReference type="Proteomes" id="UP001174909">
    <property type="component" value="Unassembled WGS sequence"/>
</dbReference>
<feature type="signal peptide" evidence="2">
    <location>
        <begin position="1"/>
        <end position="35"/>
    </location>
</feature>
<keyword evidence="1" id="KW-0734">Signal transduction inhibitor</keyword>
<protein>
    <submittedName>
        <fullName evidence="6">Regulator of G-protein signaling 6</fullName>
    </submittedName>
</protein>